<keyword evidence="1" id="KW-0812">Transmembrane</keyword>
<accession>A0A0L6ULU5</accession>
<evidence type="ECO:0000256" key="1">
    <source>
        <dbReference type="SAM" id="Phobius"/>
    </source>
</evidence>
<keyword evidence="1" id="KW-0472">Membrane</keyword>
<evidence type="ECO:0000313" key="2">
    <source>
        <dbReference type="EMBL" id="KNZ49503.1"/>
    </source>
</evidence>
<proteinExistence type="predicted"/>
<evidence type="ECO:0000313" key="3">
    <source>
        <dbReference type="Proteomes" id="UP000037035"/>
    </source>
</evidence>
<organism evidence="2 3">
    <name type="scientific">Puccinia sorghi</name>
    <dbReference type="NCBI Taxonomy" id="27349"/>
    <lineage>
        <taxon>Eukaryota</taxon>
        <taxon>Fungi</taxon>
        <taxon>Dikarya</taxon>
        <taxon>Basidiomycota</taxon>
        <taxon>Pucciniomycotina</taxon>
        <taxon>Pucciniomycetes</taxon>
        <taxon>Pucciniales</taxon>
        <taxon>Pucciniaceae</taxon>
        <taxon>Puccinia</taxon>
    </lineage>
</organism>
<protein>
    <submittedName>
        <fullName evidence="2">Uncharacterized protein</fullName>
    </submittedName>
</protein>
<feature type="transmembrane region" description="Helical" evidence="1">
    <location>
        <begin position="466"/>
        <end position="482"/>
    </location>
</feature>
<sequence>MNLDSHFDFEELTMEKTLNAIKADFFYLSIFHKQWIPVDQTGKRYNNKINILYNSRSSLFQIYLCDIGLKVFQHATLMYLEAGLSNSKQPNLSSNQGTELRKHNEWNFIIKSIMVSHPPCDKGTSWCALQSHYCLNFLNLSKPIQYRITSHVPKEKTHSEIINWFETKISLNPECGKPLQQFMECRTWNSEKGACSRLATPPEIIYKSYPEESKHLHWMIQHLFVRQDCIEKAMKHFYTSTVETIWKKSNSFEVMNWRMVTVTKEVGHTEIPPSLMQVGKANVQAYNSIPHLQSPRASTDLTIHLNQLGCPEVKGIHMGYFIVEVLDSPEKRDSWVCSMKASILYCWCWEDCLPEAASWVDLLLPGSYDRDFVEFCMRFDMQKVLSSFCCYSSLSPRVIQPKFGADLDGNLAGACCMSCQLQIVEQHLYGLHATCFKTKISRIYAMALDSEVLRIIPWCILNLNNWNYFFSISASITLYYIFKNKNERSKKLFKSPWSSSHICVFQDQESYFELLMNHLLQVTRPLQLQKNYFSINNASFYFDTYLRFILKYVEYYPNDKCYEFRRIYFFFFFFFLFFFFFFWGGGGGWMSDNNCIPQLTDQYMKTLIFFGFFFLADVVDMLRELKKEKLIQGSPHEYEKETNYKHLWCCKRGRIWVGKEVKMDHEYIYIYTTSAAVQFTIAFTQPILSGHWRTSCFYC</sequence>
<dbReference type="VEuPathDB" id="FungiDB:VP01_496g2"/>
<gene>
    <name evidence="2" type="ORF">VP01_496g2</name>
</gene>
<feature type="transmembrane region" description="Helical" evidence="1">
    <location>
        <begin position="603"/>
        <end position="622"/>
    </location>
</feature>
<keyword evidence="3" id="KW-1185">Reference proteome</keyword>
<reference evidence="2 3" key="1">
    <citation type="submission" date="2015-08" db="EMBL/GenBank/DDBJ databases">
        <title>Next Generation Sequencing and Analysis of the Genome of Puccinia sorghi L Schw, the Causal Agent of Maize Common Rust.</title>
        <authorList>
            <person name="Rochi L."/>
            <person name="Burguener G."/>
            <person name="Darino M."/>
            <person name="Turjanski A."/>
            <person name="Kreff E."/>
            <person name="Dieguez M.J."/>
            <person name="Sacco F."/>
        </authorList>
    </citation>
    <scope>NUCLEOTIDE SEQUENCE [LARGE SCALE GENOMIC DNA]</scope>
    <source>
        <strain evidence="2 3">RO10H11247</strain>
    </source>
</reference>
<dbReference type="EMBL" id="LAVV01010131">
    <property type="protein sequence ID" value="KNZ49503.1"/>
    <property type="molecule type" value="Genomic_DNA"/>
</dbReference>
<comment type="caution">
    <text evidence="2">The sequence shown here is derived from an EMBL/GenBank/DDBJ whole genome shotgun (WGS) entry which is preliminary data.</text>
</comment>
<dbReference type="Proteomes" id="UP000037035">
    <property type="component" value="Unassembled WGS sequence"/>
</dbReference>
<dbReference type="AlphaFoldDB" id="A0A0L6ULU5"/>
<name>A0A0L6ULU5_9BASI</name>
<keyword evidence="1" id="KW-1133">Transmembrane helix</keyword>
<feature type="transmembrane region" description="Helical" evidence="1">
    <location>
        <begin position="567"/>
        <end position="583"/>
    </location>
</feature>